<name>A0A1I7YF72_9BILA</name>
<dbReference type="Proteomes" id="UP000095287">
    <property type="component" value="Unplaced"/>
</dbReference>
<dbReference type="InterPro" id="IPR019422">
    <property type="entry name" value="7TM_GPCR_serpentine_rcpt_Srh"/>
</dbReference>
<evidence type="ECO:0000313" key="3">
    <source>
        <dbReference type="WBParaSite" id="L893_g15713.t1"/>
    </source>
</evidence>
<evidence type="ECO:0000313" key="2">
    <source>
        <dbReference type="Proteomes" id="UP000095287"/>
    </source>
</evidence>
<keyword evidence="1" id="KW-0472">Membrane</keyword>
<keyword evidence="1" id="KW-0812">Transmembrane</keyword>
<dbReference type="AlphaFoldDB" id="A0A1I7YF72"/>
<dbReference type="WBParaSite" id="L893_g15713.t1">
    <property type="protein sequence ID" value="L893_g15713.t1"/>
    <property type="gene ID" value="L893_g15713"/>
</dbReference>
<accession>A0A1I7YF72</accession>
<protein>
    <submittedName>
        <fullName evidence="3">G_PROTEIN_RECEP_F1_2 domain-containing protein</fullName>
    </submittedName>
</protein>
<feature type="transmembrane region" description="Helical" evidence="1">
    <location>
        <begin position="59"/>
        <end position="88"/>
    </location>
</feature>
<dbReference type="SUPFAM" id="SSF81321">
    <property type="entry name" value="Family A G protein-coupled receptor-like"/>
    <property type="match status" value="1"/>
</dbReference>
<feature type="transmembrane region" description="Helical" evidence="1">
    <location>
        <begin position="20"/>
        <end position="39"/>
    </location>
</feature>
<reference evidence="3" key="1">
    <citation type="submission" date="2016-11" db="UniProtKB">
        <authorList>
            <consortium name="WormBaseParasite"/>
        </authorList>
    </citation>
    <scope>IDENTIFICATION</scope>
</reference>
<organism evidence="2 3">
    <name type="scientific">Steinernema glaseri</name>
    <dbReference type="NCBI Taxonomy" id="37863"/>
    <lineage>
        <taxon>Eukaryota</taxon>
        <taxon>Metazoa</taxon>
        <taxon>Ecdysozoa</taxon>
        <taxon>Nematoda</taxon>
        <taxon>Chromadorea</taxon>
        <taxon>Rhabditida</taxon>
        <taxon>Tylenchina</taxon>
        <taxon>Panagrolaimomorpha</taxon>
        <taxon>Strongyloidoidea</taxon>
        <taxon>Steinernematidae</taxon>
        <taxon>Steinernema</taxon>
    </lineage>
</organism>
<sequence length="195" mass="21465">MLPKVPLLNNASHPKRVHAVVSTLVPLPLAVFFTVALVINAEDVLAERPAIHVTVSSLLMAFIASISSVVLAVMVLSAIFIASIWWTLYTKMGHVSKKTKEMQLMLTITLIVCATIPSIFGIIPLFLAIYAVVLRVEGTTTMFRLLFLAFIIQSVLNILAAMLLVKPYREVLLSWLRIKKSPQTVAVTISGKNTR</sequence>
<feature type="transmembrane region" description="Helical" evidence="1">
    <location>
        <begin position="108"/>
        <end position="133"/>
    </location>
</feature>
<proteinExistence type="predicted"/>
<keyword evidence="2" id="KW-1185">Reference proteome</keyword>
<evidence type="ECO:0000256" key="1">
    <source>
        <dbReference type="SAM" id="Phobius"/>
    </source>
</evidence>
<feature type="transmembrane region" description="Helical" evidence="1">
    <location>
        <begin position="145"/>
        <end position="165"/>
    </location>
</feature>
<keyword evidence="1" id="KW-1133">Transmembrane helix</keyword>
<dbReference type="Pfam" id="PF10318">
    <property type="entry name" value="7TM_GPCR_Srh"/>
    <property type="match status" value="1"/>
</dbReference>